<protein>
    <submittedName>
        <fullName evidence="1">Uncharacterized protein</fullName>
    </submittedName>
</protein>
<comment type="caution">
    <text evidence="1">The sequence shown here is derived from an EMBL/GenBank/DDBJ whole genome shotgun (WGS) entry which is preliminary data.</text>
</comment>
<sequence length="41" mass="4721">MYLIIYPIRTKETRSLIPALDSLIQFQYVTNIRSDGEASFG</sequence>
<reference evidence="1 2" key="1">
    <citation type="submission" date="2019-03" db="EMBL/GenBank/DDBJ databases">
        <title>Single cell metagenomics reveals metabolic interactions within the superorganism composed of flagellate Streblomastix strix and complex community of Bacteroidetes bacteria on its surface.</title>
        <authorList>
            <person name="Treitli S.C."/>
            <person name="Kolisko M."/>
            <person name="Husnik F."/>
            <person name="Keeling P."/>
            <person name="Hampl V."/>
        </authorList>
    </citation>
    <scope>NUCLEOTIDE SEQUENCE [LARGE SCALE GENOMIC DNA]</scope>
    <source>
        <strain evidence="1">ST1C</strain>
    </source>
</reference>
<dbReference type="Proteomes" id="UP000324800">
    <property type="component" value="Unassembled WGS sequence"/>
</dbReference>
<proteinExistence type="predicted"/>
<evidence type="ECO:0000313" key="2">
    <source>
        <dbReference type="Proteomes" id="UP000324800"/>
    </source>
</evidence>
<gene>
    <name evidence="1" type="ORF">EZS28_011774</name>
</gene>
<feature type="non-terminal residue" evidence="1">
    <location>
        <position position="41"/>
    </location>
</feature>
<dbReference type="EMBL" id="SNRW01002460">
    <property type="protein sequence ID" value="KAA6392696.1"/>
    <property type="molecule type" value="Genomic_DNA"/>
</dbReference>
<organism evidence="1 2">
    <name type="scientific">Streblomastix strix</name>
    <dbReference type="NCBI Taxonomy" id="222440"/>
    <lineage>
        <taxon>Eukaryota</taxon>
        <taxon>Metamonada</taxon>
        <taxon>Preaxostyla</taxon>
        <taxon>Oxymonadida</taxon>
        <taxon>Streblomastigidae</taxon>
        <taxon>Streblomastix</taxon>
    </lineage>
</organism>
<name>A0A5J4WDD2_9EUKA</name>
<dbReference type="AlphaFoldDB" id="A0A5J4WDD2"/>
<evidence type="ECO:0000313" key="1">
    <source>
        <dbReference type="EMBL" id="KAA6392696.1"/>
    </source>
</evidence>
<accession>A0A5J4WDD2</accession>